<name>A0A402ANB4_9CHLR</name>
<gene>
    <name evidence="1" type="ORF">KDK_43050</name>
</gene>
<dbReference type="OrthoDB" id="164372at2"/>
<dbReference type="RefSeq" id="WP_126552175.1">
    <property type="nucleotide sequence ID" value="NZ_BIFS01000001.1"/>
</dbReference>
<reference evidence="2" key="1">
    <citation type="submission" date="2018-12" db="EMBL/GenBank/DDBJ databases">
        <title>Tengunoibacter tsumagoiensis gen. nov., sp. nov., Dictyobacter kobayashii sp. nov., D. alpinus sp. nov., and D. joshuensis sp. nov. and description of Dictyobacteraceae fam. nov. within the order Ktedonobacterales isolated from Tengu-no-mugimeshi.</title>
        <authorList>
            <person name="Wang C.M."/>
            <person name="Zheng Y."/>
            <person name="Sakai Y."/>
            <person name="Toyoda A."/>
            <person name="Minakuchi Y."/>
            <person name="Abe K."/>
            <person name="Yokota A."/>
            <person name="Yabe S."/>
        </authorList>
    </citation>
    <scope>NUCLEOTIDE SEQUENCE [LARGE SCALE GENOMIC DNA]</scope>
    <source>
        <strain evidence="2">Uno11</strain>
    </source>
</reference>
<sequence>MPEYSYAAERADFQSLLSMGFSEIEAAQLVHMKDHVTEQTEYREILQESRRLDFIRWLIDHDRIRS</sequence>
<dbReference type="Proteomes" id="UP000287188">
    <property type="component" value="Unassembled WGS sequence"/>
</dbReference>
<dbReference type="AlphaFoldDB" id="A0A402ANB4"/>
<protein>
    <submittedName>
        <fullName evidence="1">Uncharacterized protein</fullName>
    </submittedName>
</protein>
<evidence type="ECO:0000313" key="1">
    <source>
        <dbReference type="EMBL" id="GCE20505.1"/>
    </source>
</evidence>
<comment type="caution">
    <text evidence="1">The sequence shown here is derived from an EMBL/GenBank/DDBJ whole genome shotgun (WGS) entry which is preliminary data.</text>
</comment>
<evidence type="ECO:0000313" key="2">
    <source>
        <dbReference type="Proteomes" id="UP000287188"/>
    </source>
</evidence>
<dbReference type="EMBL" id="BIFS01000001">
    <property type="protein sequence ID" value="GCE20505.1"/>
    <property type="molecule type" value="Genomic_DNA"/>
</dbReference>
<accession>A0A402ANB4</accession>
<organism evidence="1 2">
    <name type="scientific">Dictyobacter kobayashii</name>
    <dbReference type="NCBI Taxonomy" id="2014872"/>
    <lineage>
        <taxon>Bacteria</taxon>
        <taxon>Bacillati</taxon>
        <taxon>Chloroflexota</taxon>
        <taxon>Ktedonobacteria</taxon>
        <taxon>Ktedonobacterales</taxon>
        <taxon>Dictyobacteraceae</taxon>
        <taxon>Dictyobacter</taxon>
    </lineage>
</organism>
<proteinExistence type="predicted"/>
<keyword evidence="2" id="KW-1185">Reference proteome</keyword>